<dbReference type="EMBL" id="CP016796">
    <property type="protein sequence ID" value="API87024.1"/>
    <property type="molecule type" value="Genomic_DNA"/>
</dbReference>
<dbReference type="RefSeq" id="WP_072712658.1">
    <property type="nucleotide sequence ID" value="NZ_CP016796.1"/>
</dbReference>
<keyword evidence="1" id="KW-0732">Signal</keyword>
<dbReference type="OrthoDB" id="5605496at2"/>
<organism evidence="2 3">
    <name type="scientific">Francisella uliginis</name>
    <dbReference type="NCBI Taxonomy" id="573570"/>
    <lineage>
        <taxon>Bacteria</taxon>
        <taxon>Pseudomonadati</taxon>
        <taxon>Pseudomonadota</taxon>
        <taxon>Gammaproteobacteria</taxon>
        <taxon>Thiotrichales</taxon>
        <taxon>Francisellaceae</taxon>
        <taxon>Francisella</taxon>
    </lineage>
</organism>
<dbReference type="Proteomes" id="UP000184222">
    <property type="component" value="Chromosome"/>
</dbReference>
<evidence type="ECO:0000313" key="3">
    <source>
        <dbReference type="Proteomes" id="UP000184222"/>
    </source>
</evidence>
<gene>
    <name evidence="2" type="ORF">F7310_06485</name>
</gene>
<feature type="chain" id="PRO_5013041058" evidence="1">
    <location>
        <begin position="21"/>
        <end position="83"/>
    </location>
</feature>
<keyword evidence="3" id="KW-1185">Reference proteome</keyword>
<protein>
    <submittedName>
        <fullName evidence="2">Uncharacterized protein</fullName>
    </submittedName>
</protein>
<evidence type="ECO:0000256" key="1">
    <source>
        <dbReference type="SAM" id="SignalP"/>
    </source>
</evidence>
<proteinExistence type="predicted"/>
<evidence type="ECO:0000313" key="2">
    <source>
        <dbReference type="EMBL" id="API87024.1"/>
    </source>
</evidence>
<feature type="signal peptide" evidence="1">
    <location>
        <begin position="1"/>
        <end position="20"/>
    </location>
</feature>
<accession>A0A1L4BT79</accession>
<name>A0A1L4BT79_9GAMM</name>
<dbReference type="KEGG" id="frx:F7310_06485"/>
<sequence>MKKILKSLLLGTVTFGSMFAAGNTLNVNDLNCLRVEKQFSEKYKNVCLPSEKPENCSTESYDKLKSNIKECDFKLLGSLREAF</sequence>
<dbReference type="AlphaFoldDB" id="A0A1L4BT79"/>
<reference evidence="2 3" key="1">
    <citation type="journal article" date="2016" name="Appl. Environ. Microbiol.">
        <title>Whole genome relationships among Francisella bacteria of diverse origin define new species and provide specific regions for detection.</title>
        <authorList>
            <person name="Challacombe J.F."/>
            <person name="Petersen J.M."/>
            <person name="Gallegos-Graves V."/>
            <person name="Hodge D."/>
            <person name="Pillai S."/>
            <person name="Kuske C.R."/>
        </authorList>
    </citation>
    <scope>NUCLEOTIDE SEQUENCE [LARGE SCALE GENOMIC DNA]</scope>
    <source>
        <strain evidence="3">TX07-7310</strain>
    </source>
</reference>